<comment type="caution">
    <text evidence="1">The sequence shown here is derived from an EMBL/GenBank/DDBJ whole genome shotgun (WGS) entry which is preliminary data.</text>
</comment>
<dbReference type="RefSeq" id="WP_131837754.1">
    <property type="nucleotide sequence ID" value="NZ_SLWB01000001.1"/>
</dbReference>
<dbReference type="OrthoDB" id="978366at2"/>
<reference evidence="1 2" key="1">
    <citation type="submission" date="2019-03" db="EMBL/GenBank/DDBJ databases">
        <title>Genomic Encyclopedia of Archaeal and Bacterial Type Strains, Phase II (KMG-II): from individual species to whole genera.</title>
        <authorList>
            <person name="Goeker M."/>
        </authorList>
    </citation>
    <scope>NUCLEOTIDE SEQUENCE [LARGE SCALE GENOMIC DNA]</scope>
    <source>
        <strain evidence="1 2">RL-C</strain>
    </source>
</reference>
<dbReference type="PROSITE" id="PS51257">
    <property type="entry name" value="PROKAR_LIPOPROTEIN"/>
    <property type="match status" value="1"/>
</dbReference>
<sequence>MIFKNRPFWAILVALGLASCAKEDYNIDRISSSVNVNPAIAFPIASGSIMLEQVLPKTNDTTNYIYVDSDKLLHLVYKQTFDSLSFGRYANIVKDVQGSTSIAAPNGVSFPTTTVTGQTSFSFAISLDRADQTLEEALLESGMLTVSNSASFSGSFSYTIVSQDIVGVNGVALTKTFNQSTSLNLAGYRIKPYGGKQIRFSISYSITKQSSGTTNDNVSLSFGLSSLRVKELVGNLGQLNISLQNNSLPLDFSDMVDKVGDFDIKNPQIKLIFKNQAILPFAFSHSGVTAIKDGKAYNITGLPSPINIYSPTYGVEKVKISEATIDPNTNLVSVLAMFPQTLNFNGSLVTNPVSIPAVKNRINTADKLYVGAVADLPLDVKLSNVVLRDTTSYDFSSIVKDSKSIDQMKLQFQVKNGFPLDLKVAAVIVDAAGNILDNVFAVPFDVKAASTQNEKVVAATESKVEVSYNQQRIQKLKAGDRIVFISTVNTAGSSSGQTVKLLASYKVDIAVVGFIQANLNNL</sequence>
<dbReference type="AlphaFoldDB" id="A0A4R2EUI5"/>
<accession>A0A4R2EUI5</accession>
<dbReference type="Proteomes" id="UP000294830">
    <property type="component" value="Unassembled WGS sequence"/>
</dbReference>
<protein>
    <submittedName>
        <fullName evidence="1">Uncharacterized protein</fullName>
    </submittedName>
</protein>
<proteinExistence type="predicted"/>
<name>A0A4R2EUI5_9BACT</name>
<dbReference type="EMBL" id="SLWB01000001">
    <property type="protein sequence ID" value="TCN72969.1"/>
    <property type="molecule type" value="Genomic_DNA"/>
</dbReference>
<gene>
    <name evidence="1" type="ORF">CLV25_101187</name>
</gene>
<evidence type="ECO:0000313" key="2">
    <source>
        <dbReference type="Proteomes" id="UP000294830"/>
    </source>
</evidence>
<organism evidence="1 2">
    <name type="scientific">Acetobacteroides hydrogenigenes</name>
    <dbReference type="NCBI Taxonomy" id="979970"/>
    <lineage>
        <taxon>Bacteria</taxon>
        <taxon>Pseudomonadati</taxon>
        <taxon>Bacteroidota</taxon>
        <taxon>Bacteroidia</taxon>
        <taxon>Bacteroidales</taxon>
        <taxon>Rikenellaceae</taxon>
        <taxon>Acetobacteroides</taxon>
    </lineage>
</organism>
<keyword evidence="2" id="KW-1185">Reference proteome</keyword>
<evidence type="ECO:0000313" key="1">
    <source>
        <dbReference type="EMBL" id="TCN72969.1"/>
    </source>
</evidence>